<feature type="compositionally biased region" description="Polar residues" evidence="1">
    <location>
        <begin position="10"/>
        <end position="21"/>
    </location>
</feature>
<accession>A0AA40C472</accession>
<evidence type="ECO:0000313" key="4">
    <source>
        <dbReference type="Proteomes" id="UP001175000"/>
    </source>
</evidence>
<evidence type="ECO:0000313" key="3">
    <source>
        <dbReference type="EMBL" id="KAK0624139.1"/>
    </source>
</evidence>
<feature type="compositionally biased region" description="Low complexity" evidence="1">
    <location>
        <begin position="160"/>
        <end position="174"/>
    </location>
</feature>
<sequence length="264" mass="26889">MPHRVFFPSTRASSISHPPHPNLTSQTRVNKMHWHTSLPLLFALAAHTTANSAATCISPISTLYSSHPKCAQSCLGCIDSNESFAHACDINSNCCQGPEALKFIPLVYGCVSSVCDAVEAQKSWEVFLRNCRRQGYVVDERDTPGGYVYVVGGGDEGLSTGTTATTASTTGTTSRGDGKGTATVTGALPGETAGGSGNGGTVSGQDGNAGSSPSSGLGKGEIIGISLGAVSAVAAVVGLGLRWKHLQIAKRNAAAIGPGEGGKI</sequence>
<keyword evidence="2" id="KW-0812">Transmembrane</keyword>
<keyword evidence="4" id="KW-1185">Reference proteome</keyword>
<dbReference type="AlphaFoldDB" id="A0AA40C472"/>
<organism evidence="3 4">
    <name type="scientific">Immersiella caudata</name>
    <dbReference type="NCBI Taxonomy" id="314043"/>
    <lineage>
        <taxon>Eukaryota</taxon>
        <taxon>Fungi</taxon>
        <taxon>Dikarya</taxon>
        <taxon>Ascomycota</taxon>
        <taxon>Pezizomycotina</taxon>
        <taxon>Sordariomycetes</taxon>
        <taxon>Sordariomycetidae</taxon>
        <taxon>Sordariales</taxon>
        <taxon>Lasiosphaeriaceae</taxon>
        <taxon>Immersiella</taxon>
    </lineage>
</organism>
<name>A0AA40C472_9PEZI</name>
<feature type="region of interest" description="Disordered" evidence="1">
    <location>
        <begin position="1"/>
        <end position="21"/>
    </location>
</feature>
<feature type="region of interest" description="Disordered" evidence="1">
    <location>
        <begin position="160"/>
        <end position="215"/>
    </location>
</feature>
<comment type="caution">
    <text evidence="3">The sequence shown here is derived from an EMBL/GenBank/DDBJ whole genome shotgun (WGS) entry which is preliminary data.</text>
</comment>
<protein>
    <recommendedName>
        <fullName evidence="5">Extracellular membrane protein CFEM domain-containing protein</fullName>
    </recommendedName>
</protein>
<proteinExistence type="predicted"/>
<keyword evidence="2" id="KW-0472">Membrane</keyword>
<gene>
    <name evidence="3" type="ORF">B0T14DRAFT_602555</name>
</gene>
<evidence type="ECO:0008006" key="5">
    <source>
        <dbReference type="Google" id="ProtNLM"/>
    </source>
</evidence>
<evidence type="ECO:0000256" key="1">
    <source>
        <dbReference type="SAM" id="MobiDB-lite"/>
    </source>
</evidence>
<evidence type="ECO:0000256" key="2">
    <source>
        <dbReference type="SAM" id="Phobius"/>
    </source>
</evidence>
<dbReference type="EMBL" id="JAULSU010000003">
    <property type="protein sequence ID" value="KAK0624139.1"/>
    <property type="molecule type" value="Genomic_DNA"/>
</dbReference>
<dbReference type="Proteomes" id="UP001175000">
    <property type="component" value="Unassembled WGS sequence"/>
</dbReference>
<feature type="transmembrane region" description="Helical" evidence="2">
    <location>
        <begin position="222"/>
        <end position="241"/>
    </location>
</feature>
<feature type="compositionally biased region" description="Gly residues" evidence="1">
    <location>
        <begin position="192"/>
        <end position="202"/>
    </location>
</feature>
<keyword evidence="2" id="KW-1133">Transmembrane helix</keyword>
<reference evidence="3" key="1">
    <citation type="submission" date="2023-06" db="EMBL/GenBank/DDBJ databases">
        <title>Genome-scale phylogeny and comparative genomics of the fungal order Sordariales.</title>
        <authorList>
            <consortium name="Lawrence Berkeley National Laboratory"/>
            <person name="Hensen N."/>
            <person name="Bonometti L."/>
            <person name="Westerberg I."/>
            <person name="Brannstrom I.O."/>
            <person name="Guillou S."/>
            <person name="Cros-Aarteil S."/>
            <person name="Calhoun S."/>
            <person name="Haridas S."/>
            <person name="Kuo A."/>
            <person name="Mondo S."/>
            <person name="Pangilinan J."/>
            <person name="Riley R."/>
            <person name="Labutti K."/>
            <person name="Andreopoulos B."/>
            <person name="Lipzen A."/>
            <person name="Chen C."/>
            <person name="Yanf M."/>
            <person name="Daum C."/>
            <person name="Ng V."/>
            <person name="Clum A."/>
            <person name="Steindorff A."/>
            <person name="Ohm R."/>
            <person name="Martin F."/>
            <person name="Silar P."/>
            <person name="Natvig D."/>
            <person name="Lalanne C."/>
            <person name="Gautier V."/>
            <person name="Ament-Velasquez S.L."/>
            <person name="Kruys A."/>
            <person name="Hutchinson M.I."/>
            <person name="Powell A.J."/>
            <person name="Barry K."/>
            <person name="Miller A.N."/>
            <person name="Grigoriev I.V."/>
            <person name="Debuchy R."/>
            <person name="Gladieux P."/>
            <person name="Thoren M.H."/>
            <person name="Johannesson H."/>
        </authorList>
    </citation>
    <scope>NUCLEOTIDE SEQUENCE</scope>
    <source>
        <strain evidence="3">CBS 606.72</strain>
    </source>
</reference>